<sequence length="689" mass="74434">MAQPAFDNLDGLCVNTIRTLAMDAVQKANSGHPGAPMGLAPVAYVLWNRFLNYDPKFPYWTNRDRFVLSNGHASMLLYSLVHLAGVVDRDEHNKPKDTPSLPMEQLKQFRQFGSRTPGHPEQEATSGIETTTGPLGQGVGNAVGMAIAQKWMAGYYGRPGFEKLFDHKVYAICGDGCMMEGVASEAASLAGHLKLNNLCLIYDDNGITIDGHTHLAFSEDVAKRFEAYGWDVLRVNDGNDTAGMAAALETFNSSATKPTLIVLKTVIGYGSPHKADTHAAHGEPLGPDEIKLTKKAYGWPEDSSFLVPDGVYGRFQDGIGKRGGAARAAWDKLFADYKAKHPDLATQIETLEQRDLPAGWDKDIPVFPADPKGLATRESSGQVLNAIAKNVPWIVGGSADLNPSTKTFMKFEGAGVFTAKTPAGRNIHFGVREHGMGAIMNGLALSNLKAYGSGFFIFSDYGRGALRLGAVMHIPVVYVFTHDSIGVGEDGPTHQPIEHLASLRAMPNMVVLRPGDANEVAEAYRYTVQQKHQPVTLVMTRQALPTLDRTKYAPAAGLQKGGYVLADAAGGKPDVILIGTGSEVSMVVEAYEKLTAEGVKARVVSLPSWELFEKQDQAYRDSVLPPAVTARVCVEMAAAFGWERYAGPTGAIIAMRSFGASAPLKDLMKHFGFSVENVLKVAREQLAKK</sequence>
<dbReference type="InterPro" id="IPR009014">
    <property type="entry name" value="Transketo_C/PFOR_II"/>
</dbReference>
<comment type="cofactor">
    <cofactor evidence="17">
        <name>Mg(2+)</name>
        <dbReference type="ChEBI" id="CHEBI:18420"/>
    </cofactor>
    <cofactor evidence="17">
        <name>Ca(2+)</name>
        <dbReference type="ChEBI" id="CHEBI:29108"/>
    </cofactor>
    <cofactor evidence="17">
        <name>Mn(2+)</name>
        <dbReference type="ChEBI" id="CHEBI:29035"/>
    </cofactor>
    <cofactor evidence="17">
        <name>Co(2+)</name>
        <dbReference type="ChEBI" id="CHEBI:48828"/>
    </cofactor>
    <text evidence="17">Binds 1 Mg(2+) ion per subunit. Can also utilize other divalent metal cations, such as Ca(2+), Mn(2+) and Co(2+).</text>
</comment>
<evidence type="ECO:0000256" key="3">
    <source>
        <dbReference type="ARBA" id="ARBA00007131"/>
    </source>
</evidence>
<dbReference type="AlphaFoldDB" id="A0A517XS97"/>
<dbReference type="Gene3D" id="3.40.50.970">
    <property type="match status" value="2"/>
</dbReference>
<keyword evidence="21" id="KW-1185">Reference proteome</keyword>
<feature type="binding site" evidence="13">
    <location>
        <position position="541"/>
    </location>
    <ligand>
        <name>substrate</name>
    </ligand>
</feature>
<dbReference type="EC" id="2.2.1.1" evidence="5 11"/>
<dbReference type="SMART" id="SM00861">
    <property type="entry name" value="Transket_pyr"/>
    <property type="match status" value="1"/>
</dbReference>
<accession>A0A517XS97</accession>
<dbReference type="SUPFAM" id="SSF52922">
    <property type="entry name" value="TK C-terminal domain-like"/>
    <property type="match status" value="1"/>
</dbReference>
<dbReference type="GO" id="GO:0005829">
    <property type="term" value="C:cytosol"/>
    <property type="evidence" value="ECO:0007669"/>
    <property type="project" value="TreeGrafter"/>
</dbReference>
<dbReference type="InterPro" id="IPR029061">
    <property type="entry name" value="THDP-binding"/>
</dbReference>
<keyword evidence="9 14" id="KW-0786">Thiamine pyrophosphate</keyword>
<evidence type="ECO:0000256" key="14">
    <source>
        <dbReference type="PIRSR" id="PIRSR605478-3"/>
    </source>
</evidence>
<feature type="binding site" evidence="14">
    <location>
        <position position="458"/>
    </location>
    <ligand>
        <name>thiamine diphosphate</name>
        <dbReference type="ChEBI" id="CHEBI:58937"/>
    </ligand>
</feature>
<feature type="binding site" evidence="14">
    <location>
        <position position="176"/>
    </location>
    <ligand>
        <name>thiamine diphosphate</name>
        <dbReference type="ChEBI" id="CHEBI:58937"/>
    </ligand>
</feature>
<evidence type="ECO:0000256" key="12">
    <source>
        <dbReference type="PIRSR" id="PIRSR605478-1"/>
    </source>
</evidence>
<dbReference type="InterPro" id="IPR049557">
    <property type="entry name" value="Transketolase_CS"/>
</dbReference>
<name>A0A517XS97_9BACT</name>
<evidence type="ECO:0000313" key="21">
    <source>
        <dbReference type="Proteomes" id="UP000319576"/>
    </source>
</evidence>
<feature type="binding site" evidence="13">
    <location>
        <position position="281"/>
    </location>
    <ligand>
        <name>substrate</name>
    </ligand>
</feature>
<evidence type="ECO:0000256" key="13">
    <source>
        <dbReference type="PIRSR" id="PIRSR605478-2"/>
    </source>
</evidence>
<organism evidence="20 21">
    <name type="scientific">Urbifossiella limnaea</name>
    <dbReference type="NCBI Taxonomy" id="2528023"/>
    <lineage>
        <taxon>Bacteria</taxon>
        <taxon>Pseudomonadati</taxon>
        <taxon>Planctomycetota</taxon>
        <taxon>Planctomycetia</taxon>
        <taxon>Gemmatales</taxon>
        <taxon>Gemmataceae</taxon>
        <taxon>Urbifossiella</taxon>
    </lineage>
</organism>
<feature type="site" description="Important for catalytic activity" evidence="16">
    <location>
        <position position="281"/>
    </location>
</feature>
<dbReference type="InterPro" id="IPR033247">
    <property type="entry name" value="Transketolase_fam"/>
</dbReference>
<dbReference type="Pfam" id="PF22613">
    <property type="entry name" value="Transketolase_C_1"/>
    <property type="match status" value="1"/>
</dbReference>
<evidence type="ECO:0000256" key="15">
    <source>
        <dbReference type="PIRSR" id="PIRSR605478-4"/>
    </source>
</evidence>
<keyword evidence="7 15" id="KW-0479">Metal-binding</keyword>
<dbReference type="NCBIfam" id="TIGR00232">
    <property type="entry name" value="tktlase_bact"/>
    <property type="match status" value="1"/>
</dbReference>
<feature type="binding site" evidence="13">
    <location>
        <position position="32"/>
    </location>
    <ligand>
        <name>substrate</name>
    </ligand>
</feature>
<dbReference type="EMBL" id="CP036273">
    <property type="protein sequence ID" value="QDU20378.1"/>
    <property type="molecule type" value="Genomic_DNA"/>
</dbReference>
<evidence type="ECO:0000256" key="6">
    <source>
        <dbReference type="ARBA" id="ARBA00022679"/>
    </source>
</evidence>
<feature type="domain" description="Transketolase-like pyrimidine-binding" evidence="19">
    <location>
        <begin position="374"/>
        <end position="546"/>
    </location>
</feature>
<feature type="binding site" evidence="13">
    <location>
        <position position="490"/>
    </location>
    <ligand>
        <name>substrate</name>
    </ligand>
</feature>
<dbReference type="PROSITE" id="PS00801">
    <property type="entry name" value="TRANSKETOLASE_1"/>
    <property type="match status" value="1"/>
</dbReference>
<dbReference type="InterPro" id="IPR020826">
    <property type="entry name" value="Transketolase_BS"/>
</dbReference>
<feature type="site" description="Important for catalytic activity" evidence="16">
    <location>
        <position position="32"/>
    </location>
</feature>
<evidence type="ECO:0000256" key="10">
    <source>
        <dbReference type="ARBA" id="ARBA00049473"/>
    </source>
</evidence>
<dbReference type="CDD" id="cd07033">
    <property type="entry name" value="TPP_PYR_DXS_TK_like"/>
    <property type="match status" value="1"/>
</dbReference>
<reference evidence="20 21" key="1">
    <citation type="submission" date="2019-02" db="EMBL/GenBank/DDBJ databases">
        <title>Deep-cultivation of Planctomycetes and their phenomic and genomic characterization uncovers novel biology.</title>
        <authorList>
            <person name="Wiegand S."/>
            <person name="Jogler M."/>
            <person name="Boedeker C."/>
            <person name="Pinto D."/>
            <person name="Vollmers J."/>
            <person name="Rivas-Marin E."/>
            <person name="Kohn T."/>
            <person name="Peeters S.H."/>
            <person name="Heuer A."/>
            <person name="Rast P."/>
            <person name="Oberbeckmann S."/>
            <person name="Bunk B."/>
            <person name="Jeske O."/>
            <person name="Meyerdierks A."/>
            <person name="Storesund J.E."/>
            <person name="Kallscheuer N."/>
            <person name="Luecker S."/>
            <person name="Lage O.M."/>
            <person name="Pohl T."/>
            <person name="Merkel B.J."/>
            <person name="Hornburger P."/>
            <person name="Mueller R.-W."/>
            <person name="Bruemmer F."/>
            <person name="Labrenz M."/>
            <person name="Spormann A.M."/>
            <person name="Op den Camp H."/>
            <person name="Overmann J."/>
            <person name="Amann R."/>
            <person name="Jetten M.S.M."/>
            <person name="Mascher T."/>
            <person name="Medema M.H."/>
            <person name="Devos D.P."/>
            <person name="Kaster A.-K."/>
            <person name="Ovreas L."/>
            <person name="Rohde M."/>
            <person name="Galperin M.Y."/>
            <person name="Jogler C."/>
        </authorList>
    </citation>
    <scope>NUCLEOTIDE SEQUENCE [LARGE SCALE GENOMIC DNA]</scope>
    <source>
        <strain evidence="20 21">ETA_A1</strain>
    </source>
</reference>
<feature type="binding site" evidence="13">
    <location>
        <position position="482"/>
    </location>
    <ligand>
        <name>substrate</name>
    </ligand>
</feature>
<feature type="binding site" evidence="13">
    <location>
        <position position="494"/>
    </location>
    <ligand>
        <name>substrate</name>
    </ligand>
</feature>
<dbReference type="GO" id="GO:0046872">
    <property type="term" value="F:metal ion binding"/>
    <property type="evidence" value="ECO:0007669"/>
    <property type="project" value="UniProtKB-KW"/>
</dbReference>
<dbReference type="KEGG" id="uli:ETAA1_23300"/>
<evidence type="ECO:0000256" key="2">
    <source>
        <dbReference type="ARBA" id="ARBA00001941"/>
    </source>
</evidence>
<dbReference type="InterPro" id="IPR055152">
    <property type="entry name" value="Transketolase-like_C_2"/>
</dbReference>
<feature type="binding site" evidence="13">
    <location>
        <position position="377"/>
    </location>
    <ligand>
        <name>substrate</name>
    </ligand>
</feature>
<keyword evidence="8 15" id="KW-0460">Magnesium</keyword>
<evidence type="ECO:0000256" key="4">
    <source>
        <dbReference type="ARBA" id="ARBA00011738"/>
    </source>
</evidence>
<comment type="cofactor">
    <cofactor evidence="15">
        <name>Mg(2+)</name>
        <dbReference type="ChEBI" id="CHEBI:18420"/>
    </cofactor>
    <text evidence="15">Binds 1 Mg(2+) ion per subunit. Can also utilize other divalent metal cations, such as Ca(2+), Mn(2+) and Co(2+).</text>
</comment>
<evidence type="ECO:0000256" key="18">
    <source>
        <dbReference type="SAM" id="MobiDB-lite"/>
    </source>
</evidence>
<dbReference type="FunFam" id="3.40.50.970:FF:000004">
    <property type="entry name" value="Transketolase"/>
    <property type="match status" value="1"/>
</dbReference>
<comment type="similarity">
    <text evidence="3 17">Belongs to the transketolase family.</text>
</comment>
<feature type="binding site" evidence="14">
    <location>
        <position position="72"/>
    </location>
    <ligand>
        <name>thiamine diphosphate</name>
        <dbReference type="ChEBI" id="CHEBI:58937"/>
    </ligand>
</feature>
<dbReference type="FunFam" id="3.40.50.970:FF:000003">
    <property type="entry name" value="Transketolase"/>
    <property type="match status" value="1"/>
</dbReference>
<feature type="binding site" evidence="14">
    <location>
        <position position="281"/>
    </location>
    <ligand>
        <name>thiamine diphosphate</name>
        <dbReference type="ChEBI" id="CHEBI:58937"/>
    </ligand>
</feature>
<dbReference type="Proteomes" id="UP000319576">
    <property type="component" value="Chromosome"/>
</dbReference>
<feature type="active site" description="Proton donor" evidence="12">
    <location>
        <position position="433"/>
    </location>
</feature>
<dbReference type="CDD" id="cd02012">
    <property type="entry name" value="TPP_TK"/>
    <property type="match status" value="1"/>
</dbReference>
<proteinExistence type="inferred from homology"/>
<dbReference type="PANTHER" id="PTHR43522:SF2">
    <property type="entry name" value="TRANSKETOLASE 1-RELATED"/>
    <property type="match status" value="1"/>
</dbReference>
<dbReference type="SUPFAM" id="SSF52518">
    <property type="entry name" value="Thiamin diphosphate-binding fold (THDP-binding)"/>
    <property type="match status" value="2"/>
</dbReference>
<comment type="cofactor">
    <cofactor evidence="14">
        <name>thiamine diphosphate</name>
        <dbReference type="ChEBI" id="CHEBI:58937"/>
    </cofactor>
    <text evidence="14">Binds 1 thiamine pyrophosphate per subunit. During the reaction, the substrate forms a covalent intermediate with the cofactor.</text>
</comment>
<evidence type="ECO:0000256" key="16">
    <source>
        <dbReference type="PIRSR" id="PIRSR605478-5"/>
    </source>
</evidence>
<evidence type="ECO:0000256" key="8">
    <source>
        <dbReference type="ARBA" id="ARBA00022842"/>
    </source>
</evidence>
<dbReference type="Pfam" id="PF00456">
    <property type="entry name" value="Transketolase_N"/>
    <property type="match status" value="1"/>
</dbReference>
<dbReference type="GO" id="GO:0009052">
    <property type="term" value="P:pentose-phosphate shunt, non-oxidative branch"/>
    <property type="evidence" value="ECO:0007669"/>
    <property type="project" value="UniProtKB-ARBA"/>
</dbReference>
<comment type="cofactor">
    <cofactor evidence="2">
        <name>Co(2+)</name>
        <dbReference type="ChEBI" id="CHEBI:48828"/>
    </cofactor>
</comment>
<comment type="function">
    <text evidence="17">Catalyzes the transfer of a two-carbon ketol group from a ketose donor to an aldose acceptor, via a covalent intermediate with the cofactor thiamine pyrophosphate.</text>
</comment>
<evidence type="ECO:0000256" key="11">
    <source>
        <dbReference type="NCBIfam" id="TIGR00232"/>
    </source>
</evidence>
<evidence type="ECO:0000256" key="9">
    <source>
        <dbReference type="ARBA" id="ARBA00023052"/>
    </source>
</evidence>
<dbReference type="Pfam" id="PF02779">
    <property type="entry name" value="Transket_pyr"/>
    <property type="match status" value="1"/>
</dbReference>
<comment type="catalytic activity">
    <reaction evidence="10 17">
        <text>D-sedoheptulose 7-phosphate + D-glyceraldehyde 3-phosphate = aldehydo-D-ribose 5-phosphate + D-xylulose 5-phosphate</text>
        <dbReference type="Rhea" id="RHEA:10508"/>
        <dbReference type="ChEBI" id="CHEBI:57483"/>
        <dbReference type="ChEBI" id="CHEBI:57737"/>
        <dbReference type="ChEBI" id="CHEBI:58273"/>
        <dbReference type="ChEBI" id="CHEBI:59776"/>
        <dbReference type="EC" id="2.2.1.1"/>
    </reaction>
</comment>
<keyword evidence="6 17" id="KW-0808">Transferase</keyword>
<dbReference type="GO" id="GO:0004802">
    <property type="term" value="F:transketolase activity"/>
    <property type="evidence" value="ECO:0007669"/>
    <property type="project" value="UniProtKB-UniRule"/>
</dbReference>
<evidence type="ECO:0000313" key="20">
    <source>
        <dbReference type="EMBL" id="QDU20378.1"/>
    </source>
</evidence>
<feature type="region of interest" description="Disordered" evidence="18">
    <location>
        <begin position="113"/>
        <end position="133"/>
    </location>
</feature>
<dbReference type="InterPro" id="IPR005474">
    <property type="entry name" value="Transketolase_N"/>
</dbReference>
<evidence type="ECO:0000256" key="1">
    <source>
        <dbReference type="ARBA" id="ARBA00001913"/>
    </source>
</evidence>
<feature type="binding site" evidence="14">
    <location>
        <begin position="133"/>
        <end position="135"/>
    </location>
    <ligand>
        <name>thiamine diphosphate</name>
        <dbReference type="ChEBI" id="CHEBI:58937"/>
    </ligand>
</feature>
<comment type="subunit">
    <text evidence="4 17">Homodimer.</text>
</comment>
<feature type="binding site" evidence="15">
    <location>
        <position position="205"/>
    </location>
    <ligand>
        <name>Mg(2+)</name>
        <dbReference type="ChEBI" id="CHEBI:18420"/>
    </ligand>
</feature>
<evidence type="ECO:0000259" key="19">
    <source>
        <dbReference type="SMART" id="SM00861"/>
    </source>
</evidence>
<feature type="binding site" evidence="14">
    <location>
        <position position="205"/>
    </location>
    <ligand>
        <name>thiamine diphosphate</name>
        <dbReference type="ChEBI" id="CHEBI:58937"/>
    </ligand>
</feature>
<dbReference type="PANTHER" id="PTHR43522">
    <property type="entry name" value="TRANSKETOLASE"/>
    <property type="match status" value="1"/>
</dbReference>
<evidence type="ECO:0000256" key="7">
    <source>
        <dbReference type="ARBA" id="ARBA00022723"/>
    </source>
</evidence>
<keyword evidence="17" id="KW-0106">Calcium</keyword>
<evidence type="ECO:0000256" key="17">
    <source>
        <dbReference type="RuleBase" id="RU004996"/>
    </source>
</evidence>
<protein>
    <recommendedName>
        <fullName evidence="5 11">Transketolase</fullName>
        <ecNumber evidence="5 11">2.2.1.1</ecNumber>
    </recommendedName>
</protein>
<dbReference type="InterPro" id="IPR005475">
    <property type="entry name" value="Transketolase-like_Pyr-bd"/>
</dbReference>
<dbReference type="OrthoDB" id="8732661at2"/>
<dbReference type="RefSeq" id="WP_145237823.1">
    <property type="nucleotide sequence ID" value="NZ_CP036273.1"/>
</dbReference>
<comment type="cofactor">
    <cofactor evidence="1">
        <name>Ca(2+)</name>
        <dbReference type="ChEBI" id="CHEBI:29108"/>
    </cofactor>
</comment>
<feature type="binding site" evidence="13">
    <location>
        <position position="404"/>
    </location>
    <ligand>
        <name>substrate</name>
    </ligand>
</feature>
<dbReference type="Gene3D" id="3.40.50.920">
    <property type="match status" value="1"/>
</dbReference>
<feature type="binding site" evidence="15">
    <location>
        <position position="175"/>
    </location>
    <ligand>
        <name>Mg(2+)</name>
        <dbReference type="ChEBI" id="CHEBI:18420"/>
    </ligand>
</feature>
<dbReference type="FunFam" id="3.40.50.920:FF:000003">
    <property type="entry name" value="Transketolase"/>
    <property type="match status" value="1"/>
</dbReference>
<feature type="binding site" evidence="15">
    <location>
        <position position="207"/>
    </location>
    <ligand>
        <name>Mg(2+)</name>
        <dbReference type="ChEBI" id="CHEBI:18420"/>
    </ligand>
</feature>
<dbReference type="InterPro" id="IPR005478">
    <property type="entry name" value="Transketolase_bac-like"/>
</dbReference>
<evidence type="ECO:0000256" key="5">
    <source>
        <dbReference type="ARBA" id="ARBA00013152"/>
    </source>
</evidence>
<feature type="compositionally biased region" description="Polar residues" evidence="18">
    <location>
        <begin position="123"/>
        <end position="133"/>
    </location>
</feature>
<gene>
    <name evidence="20" type="primary">tkt</name>
    <name evidence="20" type="ORF">ETAA1_23300</name>
</gene>
<dbReference type="PROSITE" id="PS00802">
    <property type="entry name" value="TRANSKETOLASE_2"/>
    <property type="match status" value="1"/>
</dbReference>